<organism evidence="3 4">
    <name type="scientific">Marinobacterium rhizophilum</name>
    <dbReference type="NCBI Taxonomy" id="420402"/>
    <lineage>
        <taxon>Bacteria</taxon>
        <taxon>Pseudomonadati</taxon>
        <taxon>Pseudomonadota</taxon>
        <taxon>Gammaproteobacteria</taxon>
        <taxon>Oceanospirillales</taxon>
        <taxon>Oceanospirillaceae</taxon>
        <taxon>Marinobacterium</taxon>
    </lineage>
</organism>
<sequence length="403" mass="43159">MIPTLAPNLLPRQPVASEPLLARLLPAGGQLAATVVQSGSDSNGARLQIRLHLAGQLLELNSRQPLPAGTAVTLSRNSTGQLQLNLAPPSTANTATPGATPPANSQPPVPQQPAAATATPRPPHSSTTAALDNALRTSLPRQQSLGAVLNQLAQQLEPGAGTGSAVTRQLGPLVQSLLQMFGITPGQRDSAPAVRRNIEKGGFFTEARLSQGVIPTANPKTNTGPDLKAQMGQLQQLANALPPQAREQMHRLLGDLLARITSAQVSSARQNQDLPDGAIERHLALDLPVRQGNQLDNVELRIKRHSAGQEEDPASSHWRVRLKFDLQQQGSLEAELRLQDNNHLSARFWAPEPDTARLIEQRLQGFAQSLARQGIYVDDLACHQGTAPRSESAIRHQLINIKT</sequence>
<keyword evidence="4" id="KW-1185">Reference proteome</keyword>
<protein>
    <submittedName>
        <fullName evidence="3">Flagellar hook-length control protein FliK</fullName>
    </submittedName>
</protein>
<dbReference type="Pfam" id="PF02120">
    <property type="entry name" value="Flg_hook"/>
    <property type="match status" value="1"/>
</dbReference>
<keyword evidence="3" id="KW-0966">Cell projection</keyword>
<evidence type="ECO:0000256" key="1">
    <source>
        <dbReference type="SAM" id="MobiDB-lite"/>
    </source>
</evidence>
<feature type="compositionally biased region" description="Low complexity" evidence="1">
    <location>
        <begin position="87"/>
        <end position="103"/>
    </location>
</feature>
<gene>
    <name evidence="3" type="ORF">KDW95_11855</name>
</gene>
<dbReference type="InterPro" id="IPR021136">
    <property type="entry name" value="Flagellar_hook_control-like_C"/>
</dbReference>
<reference evidence="3" key="1">
    <citation type="submission" date="2021-04" db="EMBL/GenBank/DDBJ databases">
        <title>Oceanospirillales bacteria with DddD are important DMSP degraders in coastal seawater.</title>
        <authorList>
            <person name="Liu J."/>
        </authorList>
    </citation>
    <scope>NUCLEOTIDE SEQUENCE</scope>
    <source>
        <strain evidence="3">D13-1</strain>
    </source>
</reference>
<evidence type="ECO:0000313" key="4">
    <source>
        <dbReference type="Proteomes" id="UP001058461"/>
    </source>
</evidence>
<feature type="compositionally biased region" description="Low complexity" evidence="1">
    <location>
        <begin position="112"/>
        <end position="128"/>
    </location>
</feature>
<evidence type="ECO:0000259" key="2">
    <source>
        <dbReference type="Pfam" id="PF02120"/>
    </source>
</evidence>
<dbReference type="EMBL" id="CP073347">
    <property type="protein sequence ID" value="UTW10016.1"/>
    <property type="molecule type" value="Genomic_DNA"/>
</dbReference>
<evidence type="ECO:0000313" key="3">
    <source>
        <dbReference type="EMBL" id="UTW10016.1"/>
    </source>
</evidence>
<dbReference type="Proteomes" id="UP001058461">
    <property type="component" value="Chromosome"/>
</dbReference>
<name>A0ABY5HDS3_9GAMM</name>
<keyword evidence="3" id="KW-0969">Cilium</keyword>
<accession>A0ABY5HDS3</accession>
<dbReference type="InterPro" id="IPR038610">
    <property type="entry name" value="FliK-like_C_sf"/>
</dbReference>
<proteinExistence type="predicted"/>
<feature type="domain" description="Flagellar hook-length control protein-like C-terminal" evidence="2">
    <location>
        <begin position="312"/>
        <end position="389"/>
    </location>
</feature>
<keyword evidence="3" id="KW-0282">Flagellum</keyword>
<feature type="region of interest" description="Disordered" evidence="1">
    <location>
        <begin position="83"/>
        <end position="128"/>
    </location>
</feature>
<dbReference type="RefSeq" id="WP_255852019.1">
    <property type="nucleotide sequence ID" value="NZ_CP073347.1"/>
</dbReference>
<dbReference type="Gene3D" id="3.30.750.140">
    <property type="match status" value="1"/>
</dbReference>